<dbReference type="Gene3D" id="1.10.238.10">
    <property type="entry name" value="EF-hand"/>
    <property type="match status" value="1"/>
</dbReference>
<dbReference type="InterPro" id="IPR028846">
    <property type="entry name" value="Recoverin"/>
</dbReference>
<feature type="compositionally biased region" description="Polar residues" evidence="5">
    <location>
        <begin position="168"/>
        <end position="180"/>
    </location>
</feature>
<dbReference type="PROSITE" id="PS00018">
    <property type="entry name" value="EF_HAND_1"/>
    <property type="match status" value="2"/>
</dbReference>
<feature type="region of interest" description="Disordered" evidence="5">
    <location>
        <begin position="152"/>
        <end position="183"/>
    </location>
</feature>
<evidence type="ECO:0000256" key="4">
    <source>
        <dbReference type="ARBA" id="ARBA00022837"/>
    </source>
</evidence>
<keyword evidence="3" id="KW-0677">Repeat</keyword>
<dbReference type="Proteomes" id="UP000663879">
    <property type="component" value="Unassembled WGS sequence"/>
</dbReference>
<evidence type="ECO:0000313" key="8">
    <source>
        <dbReference type="Proteomes" id="UP000663879"/>
    </source>
</evidence>
<evidence type="ECO:0000256" key="1">
    <source>
        <dbReference type="ARBA" id="ARBA00006049"/>
    </source>
</evidence>
<accession>A0A813YTP1</accession>
<keyword evidence="2" id="KW-0479">Metal-binding</keyword>
<sequence length="233" mass="26340">MGCFGSTQKLAKADLQFLIENTEFTKQQIEVWYSGFIVDCPSGELSKAKFIEVYQQLFPQGNAQKFCTHIFRTFDVDNSGKIDFKEFLMAINITAKGDPEKKLKWAFKMYDVDGNGGIDKNEMLQIIQSIYDLIGINFKQETDADDAQTGSLISAKESSPPKKKDKNQSNGNGNKASNLKQLPAENPVVRTEQIFQKMDLDKNGVISEQEFINGCLQDKFLYQMLTADYSDSF</sequence>
<dbReference type="Pfam" id="PF13499">
    <property type="entry name" value="EF-hand_7"/>
    <property type="match status" value="1"/>
</dbReference>
<dbReference type="Pfam" id="PF13833">
    <property type="entry name" value="EF-hand_8"/>
    <property type="match status" value="1"/>
</dbReference>
<dbReference type="InterPro" id="IPR011992">
    <property type="entry name" value="EF-hand-dom_pair"/>
</dbReference>
<feature type="domain" description="EF-hand" evidence="6">
    <location>
        <begin position="62"/>
        <end position="97"/>
    </location>
</feature>
<evidence type="ECO:0000256" key="5">
    <source>
        <dbReference type="SAM" id="MobiDB-lite"/>
    </source>
</evidence>
<keyword evidence="4" id="KW-0106">Calcium</keyword>
<protein>
    <recommendedName>
        <fullName evidence="6">EF-hand domain-containing protein</fullName>
    </recommendedName>
</protein>
<dbReference type="PANTHER" id="PTHR23055:SF69">
    <property type="entry name" value="NEURONAL CALCIUM SENSOR 2"/>
    <property type="match status" value="1"/>
</dbReference>
<dbReference type="PANTHER" id="PTHR23055">
    <property type="entry name" value="CALCIUM BINDING PROTEINS"/>
    <property type="match status" value="1"/>
</dbReference>
<dbReference type="SMART" id="SM00054">
    <property type="entry name" value="EFh"/>
    <property type="match status" value="3"/>
</dbReference>
<evidence type="ECO:0000256" key="3">
    <source>
        <dbReference type="ARBA" id="ARBA00022737"/>
    </source>
</evidence>
<evidence type="ECO:0000313" key="7">
    <source>
        <dbReference type="EMBL" id="CAF0888868.1"/>
    </source>
</evidence>
<dbReference type="SUPFAM" id="SSF47473">
    <property type="entry name" value="EF-hand"/>
    <property type="match status" value="1"/>
</dbReference>
<evidence type="ECO:0000256" key="2">
    <source>
        <dbReference type="ARBA" id="ARBA00022723"/>
    </source>
</evidence>
<dbReference type="GO" id="GO:0005509">
    <property type="term" value="F:calcium ion binding"/>
    <property type="evidence" value="ECO:0007669"/>
    <property type="project" value="InterPro"/>
</dbReference>
<comment type="similarity">
    <text evidence="1">Belongs to the recoverin family.</text>
</comment>
<feature type="domain" description="EF-hand" evidence="6">
    <location>
        <begin position="98"/>
        <end position="133"/>
    </location>
</feature>
<reference evidence="7" key="1">
    <citation type="submission" date="2021-02" db="EMBL/GenBank/DDBJ databases">
        <authorList>
            <person name="Nowell W R."/>
        </authorList>
    </citation>
    <scope>NUCLEOTIDE SEQUENCE</scope>
    <source>
        <strain evidence="7">Ploen Becks lab</strain>
    </source>
</reference>
<dbReference type="FunFam" id="1.10.238.10:FF:000009">
    <property type="entry name" value="Visinin-like protein 1"/>
    <property type="match status" value="1"/>
</dbReference>
<comment type="caution">
    <text evidence="7">The sequence shown here is derived from an EMBL/GenBank/DDBJ whole genome shotgun (WGS) entry which is preliminary data.</text>
</comment>
<organism evidence="7 8">
    <name type="scientific">Brachionus calyciflorus</name>
    <dbReference type="NCBI Taxonomy" id="104777"/>
    <lineage>
        <taxon>Eukaryota</taxon>
        <taxon>Metazoa</taxon>
        <taxon>Spiralia</taxon>
        <taxon>Gnathifera</taxon>
        <taxon>Rotifera</taxon>
        <taxon>Eurotatoria</taxon>
        <taxon>Monogononta</taxon>
        <taxon>Pseudotrocha</taxon>
        <taxon>Ploima</taxon>
        <taxon>Brachionidae</taxon>
        <taxon>Brachionus</taxon>
    </lineage>
</organism>
<dbReference type="InterPro" id="IPR018247">
    <property type="entry name" value="EF_Hand_1_Ca_BS"/>
</dbReference>
<dbReference type="AlphaFoldDB" id="A0A813YTP1"/>
<dbReference type="PROSITE" id="PS50222">
    <property type="entry name" value="EF_HAND_2"/>
    <property type="match status" value="3"/>
</dbReference>
<proteinExistence type="inferred from homology"/>
<dbReference type="InterPro" id="IPR002048">
    <property type="entry name" value="EF_hand_dom"/>
</dbReference>
<feature type="domain" description="EF-hand" evidence="6">
    <location>
        <begin position="186"/>
        <end position="221"/>
    </location>
</feature>
<dbReference type="EMBL" id="CAJNOC010001758">
    <property type="protein sequence ID" value="CAF0888868.1"/>
    <property type="molecule type" value="Genomic_DNA"/>
</dbReference>
<dbReference type="OrthoDB" id="191686at2759"/>
<dbReference type="CDD" id="cd00051">
    <property type="entry name" value="EFh"/>
    <property type="match status" value="2"/>
</dbReference>
<name>A0A813YTP1_9BILA</name>
<gene>
    <name evidence="7" type="ORF">OXX778_LOCUS10801</name>
</gene>
<evidence type="ECO:0000259" key="6">
    <source>
        <dbReference type="PROSITE" id="PS50222"/>
    </source>
</evidence>
<keyword evidence="8" id="KW-1185">Reference proteome</keyword>
<dbReference type="PRINTS" id="PR00450">
    <property type="entry name" value="RECOVERIN"/>
</dbReference>